<keyword evidence="8" id="KW-0732">Signal</keyword>
<dbReference type="AlphaFoldDB" id="A0A1B1A1V1"/>
<dbReference type="SUPFAM" id="SSF47090">
    <property type="entry name" value="PGBD-like"/>
    <property type="match status" value="1"/>
</dbReference>
<feature type="active site" description="Nucleophile" evidence="7">
    <location>
        <position position="451"/>
    </location>
</feature>
<accession>A0A1B1A1V1</accession>
<evidence type="ECO:0000256" key="3">
    <source>
        <dbReference type="ARBA" id="ARBA00022679"/>
    </source>
</evidence>
<comment type="pathway">
    <text evidence="1 7">Cell wall biogenesis; peptidoglycan biosynthesis.</text>
</comment>
<dbReference type="KEGG" id="rmb:K529_007280"/>
<evidence type="ECO:0000313" key="11">
    <source>
        <dbReference type="Proteomes" id="UP000013243"/>
    </source>
</evidence>
<evidence type="ECO:0000256" key="4">
    <source>
        <dbReference type="ARBA" id="ARBA00022960"/>
    </source>
</evidence>
<dbReference type="GO" id="GO:0016740">
    <property type="term" value="F:transferase activity"/>
    <property type="evidence" value="ECO:0007669"/>
    <property type="project" value="UniProtKB-KW"/>
</dbReference>
<dbReference type="InterPro" id="IPR036366">
    <property type="entry name" value="PGBDSf"/>
</dbReference>
<dbReference type="Pfam" id="PF01471">
    <property type="entry name" value="PG_binding_1"/>
    <property type="match status" value="1"/>
</dbReference>
<name>A0A1B1A1V1_9RHOB</name>
<dbReference type="InterPro" id="IPR038063">
    <property type="entry name" value="Transpep_catalytic_dom"/>
</dbReference>
<dbReference type="GO" id="GO:0071555">
    <property type="term" value="P:cell wall organization"/>
    <property type="evidence" value="ECO:0007669"/>
    <property type="project" value="UniProtKB-UniRule"/>
</dbReference>
<sequence>MSLARAPKFSSFVTGGILAAVMGASVFLAQDASAASTGFRQAVAEMAWEDDAVASYYRQNDYAPIWTADTPESAARRRALMQALEEASMHGLPDMSVRASELVEQMRSVRSTRDLGAVEVALSRALVDYATDLQTGLIEAPARIDEGIVRKKHQVDAARFLEGISKDRPAAFLQKLVPASPQYRALLREKMRLETLMNAGGWGATVPVRKMEPGDSGANVVALRDRLVSMGYLQPTATRTYDLSLEDAVRRFQGEHGLEVDGVAGEGTLTEMNRPVTDRIKSVLVAMERERWLTPERGPRHILVNLTDFSAKIVDDGEISFETRSVIGSDRSDRRTPEFSDEMDHMVINPSWYVPRSIITKEYLPKLKNNPNAHSYIEITDNRGRVVNRNSVDFSQFTARSFPFAMRQPPSSRNALGLVKFMFPNKYNIYLHDTPQKSLFGREVRAFSHGCIRLQKPFDFAYALLAPQTENPKEYFHRVLNSGKETKVSLETKVPVHLIYRTAFVSQDGRAEFRRDIYGRDAKIWSALERAGVALPGVQG</sequence>
<dbReference type="Pfam" id="PF03734">
    <property type="entry name" value="YkuD"/>
    <property type="match status" value="1"/>
</dbReference>
<evidence type="ECO:0000256" key="7">
    <source>
        <dbReference type="PROSITE-ProRule" id="PRU01373"/>
    </source>
</evidence>
<evidence type="ECO:0000259" key="9">
    <source>
        <dbReference type="PROSITE" id="PS52029"/>
    </source>
</evidence>
<keyword evidence="6 7" id="KW-0961">Cell wall biogenesis/degradation</keyword>
<feature type="active site" description="Proton donor/acceptor" evidence="7">
    <location>
        <position position="432"/>
    </location>
</feature>
<evidence type="ECO:0000256" key="8">
    <source>
        <dbReference type="SAM" id="SignalP"/>
    </source>
</evidence>
<keyword evidence="4 7" id="KW-0133">Cell shape</keyword>
<dbReference type="GO" id="GO:0009252">
    <property type="term" value="P:peptidoglycan biosynthetic process"/>
    <property type="evidence" value="ECO:0007669"/>
    <property type="project" value="UniProtKB-UniPathway"/>
</dbReference>
<dbReference type="UniPathway" id="UPA00219"/>
<dbReference type="InterPro" id="IPR052905">
    <property type="entry name" value="LD-transpeptidase_YkuD-like"/>
</dbReference>
<evidence type="ECO:0000256" key="5">
    <source>
        <dbReference type="ARBA" id="ARBA00022984"/>
    </source>
</evidence>
<evidence type="ECO:0000256" key="6">
    <source>
        <dbReference type="ARBA" id="ARBA00023316"/>
    </source>
</evidence>
<dbReference type="InterPro" id="IPR005490">
    <property type="entry name" value="LD_TPept_cat_dom"/>
</dbReference>
<dbReference type="PANTHER" id="PTHR41533">
    <property type="entry name" value="L,D-TRANSPEPTIDASE HI_1667-RELATED"/>
    <property type="match status" value="1"/>
</dbReference>
<keyword evidence="5 7" id="KW-0573">Peptidoglycan synthesis</keyword>
<dbReference type="SUPFAM" id="SSF141523">
    <property type="entry name" value="L,D-transpeptidase catalytic domain-like"/>
    <property type="match status" value="1"/>
</dbReference>
<dbReference type="Pfam" id="PF20142">
    <property type="entry name" value="Scaffold"/>
    <property type="match status" value="1"/>
</dbReference>
<protein>
    <submittedName>
        <fullName evidence="10">Peptidoglycan-binding protein</fullName>
    </submittedName>
</protein>
<proteinExistence type="inferred from homology"/>
<dbReference type="PANTHER" id="PTHR41533:SF2">
    <property type="entry name" value="BLR7131 PROTEIN"/>
    <property type="match status" value="1"/>
</dbReference>
<dbReference type="PROSITE" id="PS52029">
    <property type="entry name" value="LD_TPASE"/>
    <property type="match status" value="1"/>
</dbReference>
<dbReference type="CDD" id="cd16913">
    <property type="entry name" value="YkuD_like"/>
    <property type="match status" value="1"/>
</dbReference>
<feature type="chain" id="PRO_5008518305" evidence="8">
    <location>
        <begin position="35"/>
        <end position="540"/>
    </location>
</feature>
<organism evidence="10 11">
    <name type="scientific">Tritonibacter mobilis F1926</name>
    <dbReference type="NCBI Taxonomy" id="1265309"/>
    <lineage>
        <taxon>Bacteria</taxon>
        <taxon>Pseudomonadati</taxon>
        <taxon>Pseudomonadota</taxon>
        <taxon>Alphaproteobacteria</taxon>
        <taxon>Rhodobacterales</taxon>
        <taxon>Paracoccaceae</taxon>
        <taxon>Tritonibacter</taxon>
    </lineage>
</organism>
<dbReference type="Proteomes" id="UP000013243">
    <property type="component" value="Chromosome"/>
</dbReference>
<dbReference type="InterPro" id="IPR002477">
    <property type="entry name" value="Peptidoglycan-bd-like"/>
</dbReference>
<dbReference type="InterPro" id="IPR036365">
    <property type="entry name" value="PGBD-like_sf"/>
</dbReference>
<feature type="domain" description="L,D-TPase catalytic" evidence="9">
    <location>
        <begin position="300"/>
        <end position="476"/>
    </location>
</feature>
<dbReference type="Gene3D" id="1.10.101.10">
    <property type="entry name" value="PGBD-like superfamily/PGBD"/>
    <property type="match status" value="1"/>
</dbReference>
<evidence type="ECO:0000313" key="10">
    <source>
        <dbReference type="EMBL" id="ANP40564.1"/>
    </source>
</evidence>
<feature type="signal peptide" evidence="8">
    <location>
        <begin position="1"/>
        <end position="34"/>
    </location>
</feature>
<dbReference type="OrthoDB" id="9778545at2"/>
<dbReference type="EMBL" id="CP015230">
    <property type="protein sequence ID" value="ANP40564.1"/>
    <property type="molecule type" value="Genomic_DNA"/>
</dbReference>
<dbReference type="GO" id="GO:0008360">
    <property type="term" value="P:regulation of cell shape"/>
    <property type="evidence" value="ECO:0007669"/>
    <property type="project" value="UniProtKB-UniRule"/>
</dbReference>
<dbReference type="Gene3D" id="2.40.440.10">
    <property type="entry name" value="L,D-transpeptidase catalytic domain-like"/>
    <property type="match status" value="1"/>
</dbReference>
<reference evidence="10 11" key="1">
    <citation type="journal article" date="2016" name="ISME J.">
        <title>Global occurrence and heterogeneity of the Roseobacter-clade species Ruegeria mobilis.</title>
        <authorList>
            <person name="Sonnenschein E."/>
            <person name="Gram L."/>
        </authorList>
    </citation>
    <scope>NUCLEOTIDE SEQUENCE [LARGE SCALE GENOMIC DNA]</scope>
    <source>
        <strain evidence="10 11">F1926</strain>
    </source>
</reference>
<dbReference type="GeneID" id="28249622"/>
<dbReference type="GO" id="GO:0004180">
    <property type="term" value="F:carboxypeptidase activity"/>
    <property type="evidence" value="ECO:0007669"/>
    <property type="project" value="UniProtKB-ARBA"/>
</dbReference>
<evidence type="ECO:0000256" key="2">
    <source>
        <dbReference type="ARBA" id="ARBA00005992"/>
    </source>
</evidence>
<evidence type="ECO:0000256" key="1">
    <source>
        <dbReference type="ARBA" id="ARBA00004752"/>
    </source>
</evidence>
<gene>
    <name evidence="10" type="ORF">K529_007280</name>
</gene>
<dbReference type="RefSeq" id="WP_005615495.1">
    <property type="nucleotide sequence ID" value="NZ_CP015230.1"/>
</dbReference>
<dbReference type="STRING" id="1265309.K529_007280"/>
<dbReference type="InterPro" id="IPR045380">
    <property type="entry name" value="LD_TPept_scaffold_dom"/>
</dbReference>
<comment type="similarity">
    <text evidence="2">Belongs to the YkuD family.</text>
</comment>
<keyword evidence="3" id="KW-0808">Transferase</keyword>